<accession>A0A4S8QVH1</accession>
<evidence type="ECO:0000313" key="3">
    <source>
        <dbReference type="Proteomes" id="UP000308671"/>
    </source>
</evidence>
<keyword evidence="3" id="KW-1185">Reference proteome</keyword>
<name>A0A4S8QVH1_9HELO</name>
<reference evidence="2 3" key="1">
    <citation type="submission" date="2017-12" db="EMBL/GenBank/DDBJ databases">
        <title>Comparative genomics of Botrytis spp.</title>
        <authorList>
            <person name="Valero-Jimenez C.A."/>
            <person name="Tapia P."/>
            <person name="Veloso J."/>
            <person name="Silva-Moreno E."/>
            <person name="Staats M."/>
            <person name="Valdes J.H."/>
            <person name="Van Kan J.A.L."/>
        </authorList>
    </citation>
    <scope>NUCLEOTIDE SEQUENCE [LARGE SCALE GENOMIC DNA]</scope>
    <source>
        <strain evidence="2 3">MUCL435</strain>
    </source>
</reference>
<dbReference type="EMBL" id="PQXL01000201">
    <property type="protein sequence ID" value="THV49307.1"/>
    <property type="molecule type" value="Genomic_DNA"/>
</dbReference>
<sequence>MIFANNPKSSNSDRILDIYNPNREYLSDNDDMIDVSELNTEQRQEIAQLRVELAEAHNRVATLEERAIHNNIRNEGQLLLSEERHGYQIQARDIHIQQLKRDIQNIRSAGAALVLLAIAFLRRSRFLCEYVQYKMGSSF</sequence>
<evidence type="ECO:0000313" key="2">
    <source>
        <dbReference type="EMBL" id="THV49307.1"/>
    </source>
</evidence>
<gene>
    <name evidence="2" type="ORF">BGAL_0201g00060</name>
</gene>
<dbReference type="OrthoDB" id="10456041at2759"/>
<dbReference type="Proteomes" id="UP000308671">
    <property type="component" value="Unassembled WGS sequence"/>
</dbReference>
<proteinExistence type="predicted"/>
<evidence type="ECO:0000256" key="1">
    <source>
        <dbReference type="SAM" id="Coils"/>
    </source>
</evidence>
<protein>
    <submittedName>
        <fullName evidence="2">Uncharacterized protein</fullName>
    </submittedName>
</protein>
<feature type="coiled-coil region" evidence="1">
    <location>
        <begin position="39"/>
        <end position="66"/>
    </location>
</feature>
<dbReference type="AlphaFoldDB" id="A0A4S8QVH1"/>
<keyword evidence="1" id="KW-0175">Coiled coil</keyword>
<comment type="caution">
    <text evidence="2">The sequence shown here is derived from an EMBL/GenBank/DDBJ whole genome shotgun (WGS) entry which is preliminary data.</text>
</comment>
<organism evidence="2 3">
    <name type="scientific">Botrytis galanthina</name>
    <dbReference type="NCBI Taxonomy" id="278940"/>
    <lineage>
        <taxon>Eukaryota</taxon>
        <taxon>Fungi</taxon>
        <taxon>Dikarya</taxon>
        <taxon>Ascomycota</taxon>
        <taxon>Pezizomycotina</taxon>
        <taxon>Leotiomycetes</taxon>
        <taxon>Helotiales</taxon>
        <taxon>Sclerotiniaceae</taxon>
        <taxon>Botrytis</taxon>
    </lineage>
</organism>